<dbReference type="Gene3D" id="3.40.50.150">
    <property type="entry name" value="Vaccinia Virus protein VP39"/>
    <property type="match status" value="1"/>
</dbReference>
<keyword evidence="8" id="KW-1185">Reference proteome</keyword>
<dbReference type="eggNOG" id="COG0732">
    <property type="taxonomic scope" value="Bacteria"/>
</dbReference>
<keyword evidence="3" id="KW-0680">Restriction system</keyword>
<dbReference type="SUPFAM" id="SSF116734">
    <property type="entry name" value="DNA methylase specificity domain"/>
    <property type="match status" value="2"/>
</dbReference>
<dbReference type="eggNOG" id="COG0286">
    <property type="taxonomic scope" value="Bacteria"/>
</dbReference>
<dbReference type="GO" id="GO:0032259">
    <property type="term" value="P:methylation"/>
    <property type="evidence" value="ECO:0007669"/>
    <property type="project" value="UniProtKB-KW"/>
</dbReference>
<dbReference type="GO" id="GO:0008170">
    <property type="term" value="F:N-methyltransferase activity"/>
    <property type="evidence" value="ECO:0007669"/>
    <property type="project" value="InterPro"/>
</dbReference>
<dbReference type="PRINTS" id="PR00507">
    <property type="entry name" value="N12N6MTFRASE"/>
</dbReference>
<evidence type="ECO:0000313" key="8">
    <source>
        <dbReference type="Proteomes" id="UP000005013"/>
    </source>
</evidence>
<sequence>MIDMCVKMLNPNEQESMIDTASGSCGFPIHTIFFVWKKILEAKGIEQSHLFTAEKKPIECEDFVKEKVFAIDFDEKAVRVSRALNLIAGDGQTNVLHLNTLDYERWSENYHNPTWIDAYNDGWKNIRKFLKNQKSEIIKDKSVYDCRDFSFDILMANPPFAGDIKESRILAKYELSLKSNNKGKVTNASKMGRDILFIERNLSFLKAGGRMAIVLPQGRFNNSSDRALRDFISKHARILAVIGLHQNVFKPHTGTKTSVLFLQKWHETLCPYKEDYNIFFATMQEPSKDNSGDKIYETFPCVHYFKDNKTHKYHLNDFLKEFQSVENAPCFYQKSKNEETTCISIEEYNALSTEDKKPYLKKQAIFNPVEPLLDTHGHLIVKHDLFNHDGLTKDGIAEAFLAFAKNEGLSFAPKQQPLKSLNDFLGGNLEISVLNLSAVLKDNNSFRFDSEYFKREYLENLKKLLSTPHTILNHHISHMSGGATPLGANYHKQGIPFLRVQNIMENYFSLTDIVYIDTEQENELKRSRLKHKDVLFTITGSYGKSAVVPLELENANINQHSVKITLKESLNPYFLATFLNSKFGKLQTDKNIIGVTRPALDYSVIKKFIIPTFSSLFETKIQDLVKQSEVFNQQSKNAYKLALDLLLKELDCKDFKPSENNISIKSFKESFRSSGRLDAEYYLEKYEQYEKLVYSYCNGAKILSEICDYKDPTDTPKKGVSYKYIELSNIGNCGDILGHTLDLGENLPSRAKIQVDTNEVIVSSIEGSLSSCALITPSYNKAFCSNGFHVIKSSVINSETLLVLFKSVLFQNLLRQNCSGTILTAISKENFKNLPIPLIDKNTQQQIATHVAKSFTLKEKAQNSLDLAKRSVEIAIERSEQHALEFLRKSLED</sequence>
<proteinExistence type="inferred from homology"/>
<comment type="similarity">
    <text evidence="2">Belongs to the type-I restriction system S methylase family.</text>
</comment>
<protein>
    <submittedName>
        <fullName evidence="7">Type I restriction/modification system N-6 DNA methyltransferase</fullName>
    </submittedName>
</protein>
<keyword evidence="7" id="KW-0489">Methyltransferase</keyword>
<organism evidence="7 8">
    <name type="scientific">Helicobacter cetorum (strain ATCC BAA-540 / CCUG 52418 / MIT 99-5656)</name>
    <dbReference type="NCBI Taxonomy" id="1163745"/>
    <lineage>
        <taxon>Bacteria</taxon>
        <taxon>Pseudomonadati</taxon>
        <taxon>Campylobacterota</taxon>
        <taxon>Epsilonproteobacteria</taxon>
        <taxon>Campylobacterales</taxon>
        <taxon>Helicobacteraceae</taxon>
        <taxon>Helicobacter</taxon>
    </lineage>
</organism>
<evidence type="ECO:0000313" key="7">
    <source>
        <dbReference type="EMBL" id="AFI06543.1"/>
    </source>
</evidence>
<evidence type="ECO:0000259" key="5">
    <source>
        <dbReference type="Pfam" id="PF01420"/>
    </source>
</evidence>
<feature type="domain" description="Type I restriction modification DNA specificity" evidence="5">
    <location>
        <begin position="480"/>
        <end position="611"/>
    </location>
</feature>
<gene>
    <name evidence="7" type="ordered locus">HCD_07780</name>
</gene>
<dbReference type="EMBL" id="CP003481">
    <property type="protein sequence ID" value="AFI06543.1"/>
    <property type="molecule type" value="Genomic_DNA"/>
</dbReference>
<evidence type="ECO:0000259" key="6">
    <source>
        <dbReference type="Pfam" id="PF02384"/>
    </source>
</evidence>
<evidence type="ECO:0000256" key="2">
    <source>
        <dbReference type="ARBA" id="ARBA00010923"/>
    </source>
</evidence>
<dbReference type="GO" id="GO:0003677">
    <property type="term" value="F:DNA binding"/>
    <property type="evidence" value="ECO:0007669"/>
    <property type="project" value="UniProtKB-KW"/>
</dbReference>
<dbReference type="PANTHER" id="PTHR30408">
    <property type="entry name" value="TYPE-1 RESTRICTION ENZYME ECOKI SPECIFICITY PROTEIN"/>
    <property type="match status" value="1"/>
</dbReference>
<keyword evidence="7" id="KW-0808">Transferase</keyword>
<dbReference type="SUPFAM" id="SSF53335">
    <property type="entry name" value="S-adenosyl-L-methionine-dependent methyltransferases"/>
    <property type="match status" value="1"/>
</dbReference>
<dbReference type="STRING" id="1163745.HCD_07780"/>
<dbReference type="OrthoDB" id="9784823at2"/>
<dbReference type="InterPro" id="IPR000055">
    <property type="entry name" value="Restrct_endonuc_typeI_TRD"/>
</dbReference>
<dbReference type="HOGENOM" id="CLU_008343_3_0_7"/>
<dbReference type="AlphaFoldDB" id="I0EUC4"/>
<dbReference type="CDD" id="cd17256">
    <property type="entry name" value="RMtype1_S_EcoJA65PI-TRD1-CR1_like"/>
    <property type="match status" value="1"/>
</dbReference>
<dbReference type="Proteomes" id="UP000005013">
    <property type="component" value="Chromosome"/>
</dbReference>
<feature type="domain" description="DNA methylase adenine-specific" evidence="6">
    <location>
        <begin position="2"/>
        <end position="288"/>
    </location>
</feature>
<evidence type="ECO:0000256" key="3">
    <source>
        <dbReference type="ARBA" id="ARBA00022747"/>
    </source>
</evidence>
<dbReference type="PATRIC" id="fig|1163745.3.peg.1643"/>
<evidence type="ECO:0000256" key="4">
    <source>
        <dbReference type="ARBA" id="ARBA00023125"/>
    </source>
</evidence>
<dbReference type="Pfam" id="PF01420">
    <property type="entry name" value="Methylase_S"/>
    <property type="match status" value="2"/>
</dbReference>
<dbReference type="KEGG" id="hcm:HCD_07780"/>
<dbReference type="PANTHER" id="PTHR30408:SF12">
    <property type="entry name" value="TYPE I RESTRICTION ENZYME MJAVIII SPECIFICITY SUBUNIT"/>
    <property type="match status" value="1"/>
</dbReference>
<reference evidence="7 8" key="1">
    <citation type="journal article" date="2013" name="PLoS ONE">
        <title>Sequence Divergence and Conservation in Genomes ofHelicobacter cetorum Strains from a Dolphin and a Whale.</title>
        <authorList>
            <person name="Kersulyte D."/>
            <person name="Rossi M."/>
            <person name="Berg D.E."/>
        </authorList>
    </citation>
    <scope>NUCLEOTIDE SEQUENCE [LARGE SCALE GENOMIC DNA]</scope>
    <source>
        <strain evidence="7 8">MIT 99-5656</strain>
    </source>
</reference>
<dbReference type="InterPro" id="IPR044946">
    <property type="entry name" value="Restrct_endonuc_typeI_TRD_sf"/>
</dbReference>
<accession>I0EUC4</accession>
<dbReference type="Pfam" id="PF02384">
    <property type="entry name" value="N6_Mtase"/>
    <property type="match status" value="1"/>
</dbReference>
<keyword evidence="4" id="KW-0238">DNA-binding</keyword>
<dbReference type="InterPro" id="IPR003356">
    <property type="entry name" value="DNA_methylase_A-5"/>
</dbReference>
<evidence type="ECO:0000256" key="1">
    <source>
        <dbReference type="ARBA" id="ARBA00006594"/>
    </source>
</evidence>
<dbReference type="REBASE" id="47644">
    <property type="entry name" value="M.Hce99ORF7780P"/>
</dbReference>
<dbReference type="InterPro" id="IPR029063">
    <property type="entry name" value="SAM-dependent_MTases_sf"/>
</dbReference>
<comment type="similarity">
    <text evidence="1">Belongs to the N(4)/N(6)-methyltransferase family.</text>
</comment>
<dbReference type="Gene3D" id="3.90.220.20">
    <property type="entry name" value="DNA methylase specificity domains"/>
    <property type="match status" value="2"/>
</dbReference>
<dbReference type="GO" id="GO:0009307">
    <property type="term" value="P:DNA restriction-modification system"/>
    <property type="evidence" value="ECO:0007669"/>
    <property type="project" value="UniProtKB-KW"/>
</dbReference>
<dbReference type="CDD" id="cd16961">
    <property type="entry name" value="RMtype1_S_TRD-CR_like"/>
    <property type="match status" value="1"/>
</dbReference>
<name>I0EUC4_HELCM</name>
<dbReference type="InterPro" id="IPR052021">
    <property type="entry name" value="Type-I_RS_S_subunit"/>
</dbReference>
<feature type="domain" description="Type I restriction modification DNA specificity" evidence="5">
    <location>
        <begin position="715"/>
        <end position="849"/>
    </location>
</feature>